<proteinExistence type="predicted"/>
<feature type="compositionally biased region" description="Basic and acidic residues" evidence="1">
    <location>
        <begin position="32"/>
        <end position="48"/>
    </location>
</feature>
<dbReference type="EMBL" id="LCRD01000057">
    <property type="protein sequence ID" value="KKW28954.1"/>
    <property type="molecule type" value="Genomic_DNA"/>
</dbReference>
<feature type="region of interest" description="Disordered" evidence="1">
    <location>
        <begin position="32"/>
        <end position="58"/>
    </location>
</feature>
<gene>
    <name evidence="2" type="ORF">UY72_C0057G0008</name>
</gene>
<evidence type="ECO:0000313" key="2">
    <source>
        <dbReference type="EMBL" id="KKW28954.1"/>
    </source>
</evidence>
<dbReference type="AlphaFoldDB" id="A0A0G2A9D0"/>
<comment type="caution">
    <text evidence="2">The sequence shown here is derived from an EMBL/GenBank/DDBJ whole genome shotgun (WGS) entry which is preliminary data.</text>
</comment>
<evidence type="ECO:0000313" key="3">
    <source>
        <dbReference type="Proteomes" id="UP000034846"/>
    </source>
</evidence>
<name>A0A0G2A9D0_9BACT</name>
<protein>
    <submittedName>
        <fullName evidence="2">Uncharacterized protein</fullName>
    </submittedName>
</protein>
<organism evidence="2 3">
    <name type="scientific">Candidatus Uhrbacteria bacterium GW2011_GWD2_52_7</name>
    <dbReference type="NCBI Taxonomy" id="1618989"/>
    <lineage>
        <taxon>Bacteria</taxon>
        <taxon>Candidatus Uhriibacteriota</taxon>
    </lineage>
</organism>
<accession>A0A0G2A9D0</accession>
<dbReference type="Proteomes" id="UP000034846">
    <property type="component" value="Unassembled WGS sequence"/>
</dbReference>
<evidence type="ECO:0000256" key="1">
    <source>
        <dbReference type="SAM" id="MobiDB-lite"/>
    </source>
</evidence>
<reference evidence="2 3" key="1">
    <citation type="journal article" date="2015" name="Nature">
        <title>rRNA introns, odd ribosomes, and small enigmatic genomes across a large radiation of phyla.</title>
        <authorList>
            <person name="Brown C.T."/>
            <person name="Hug L.A."/>
            <person name="Thomas B.C."/>
            <person name="Sharon I."/>
            <person name="Castelle C.J."/>
            <person name="Singh A."/>
            <person name="Wilkins M.J."/>
            <person name="Williams K.H."/>
            <person name="Banfield J.F."/>
        </authorList>
    </citation>
    <scope>NUCLEOTIDE SEQUENCE [LARGE SCALE GENOMIC DNA]</scope>
</reference>
<sequence length="58" mass="6843">MEHPVAEEARLRDIDALAREFERDREALEAEMARYDDESLSPREREEMGLAPKKKVKK</sequence>